<reference evidence="2" key="1">
    <citation type="submission" date="2020-10" db="EMBL/GenBank/DDBJ databases">
        <authorList>
            <person name="Gilroy R."/>
        </authorList>
    </citation>
    <scope>NUCLEOTIDE SEQUENCE</scope>
    <source>
        <strain evidence="2">6276</strain>
    </source>
</reference>
<dbReference type="EMBL" id="DVIU01000197">
    <property type="protein sequence ID" value="HIS36943.1"/>
    <property type="molecule type" value="Genomic_DNA"/>
</dbReference>
<dbReference type="InterPro" id="IPR046721">
    <property type="entry name" value="DUF6613"/>
</dbReference>
<evidence type="ECO:0000313" key="2">
    <source>
        <dbReference type="EMBL" id="HIS36943.1"/>
    </source>
</evidence>
<dbReference type="InterPro" id="IPR045584">
    <property type="entry name" value="Pilin-like"/>
</dbReference>
<dbReference type="Pfam" id="PF20318">
    <property type="entry name" value="DUF6613"/>
    <property type="match status" value="1"/>
</dbReference>
<organism evidence="2 3">
    <name type="scientific">Candidatus Scatousia excrementigallinarum</name>
    <dbReference type="NCBI Taxonomy" id="2840935"/>
    <lineage>
        <taxon>Bacteria</taxon>
        <taxon>Candidatus Scatousia</taxon>
    </lineage>
</organism>
<name>A0A9D1EZU0_9BACT</name>
<reference evidence="2" key="2">
    <citation type="journal article" date="2021" name="PeerJ">
        <title>Extensive microbial diversity within the chicken gut microbiome revealed by metagenomics and culture.</title>
        <authorList>
            <person name="Gilroy R."/>
            <person name="Ravi A."/>
            <person name="Getino M."/>
            <person name="Pursley I."/>
            <person name="Horton D.L."/>
            <person name="Alikhan N.F."/>
            <person name="Baker D."/>
            <person name="Gharbi K."/>
            <person name="Hall N."/>
            <person name="Watson M."/>
            <person name="Adriaenssens E.M."/>
            <person name="Foster-Nyarko E."/>
            <person name="Jarju S."/>
            <person name="Secka A."/>
            <person name="Antonio M."/>
            <person name="Oren A."/>
            <person name="Chaudhuri R.R."/>
            <person name="La Ragione R."/>
            <person name="Hildebrand F."/>
            <person name="Pallen M.J."/>
        </authorList>
    </citation>
    <scope>NUCLEOTIDE SEQUENCE</scope>
    <source>
        <strain evidence="2">6276</strain>
    </source>
</reference>
<protein>
    <submittedName>
        <fullName evidence="2">Type II secretion system protein</fullName>
    </submittedName>
</protein>
<comment type="caution">
    <text evidence="2">The sequence shown here is derived from an EMBL/GenBank/DDBJ whole genome shotgun (WGS) entry which is preliminary data.</text>
</comment>
<dbReference type="AlphaFoldDB" id="A0A9D1EZU0"/>
<dbReference type="SUPFAM" id="SSF54523">
    <property type="entry name" value="Pili subunits"/>
    <property type="match status" value="1"/>
</dbReference>
<evidence type="ECO:0000259" key="1">
    <source>
        <dbReference type="Pfam" id="PF20318"/>
    </source>
</evidence>
<feature type="domain" description="DUF6613" evidence="1">
    <location>
        <begin position="18"/>
        <end position="215"/>
    </location>
</feature>
<accession>A0A9D1EZU0</accession>
<evidence type="ECO:0000313" key="3">
    <source>
        <dbReference type="Proteomes" id="UP000823928"/>
    </source>
</evidence>
<gene>
    <name evidence="2" type="ORF">IAC10_10005</name>
</gene>
<proteinExistence type="predicted"/>
<dbReference type="Proteomes" id="UP000823928">
    <property type="component" value="Unassembled WGS sequence"/>
</dbReference>
<sequence>MITLGIIGVVAAMTLPAITQKIDKQITVSKLKKSFSTLQQVIRLSEKDNGEVSEWTFPSETDYAANKSEFFKKYFEPYFKVVGKAGFHSPEHAQYRVYNIDGDGAISVLYWHILPDGTAIGMFANTPGNYIWILIDINSKQGPNRLGKDVFMTELYREKRLVMWGYGAKYIEQTRERMLNDGNYPCKKSTHSKYAGGFCGTLMIMDGWQIKDDYPW</sequence>